<dbReference type="RefSeq" id="WP_088431296.1">
    <property type="nucleotide sequence ID" value="NZ_CP021983.2"/>
</dbReference>
<proteinExistence type="predicted"/>
<sequence>MTVPLIKTALTAITSGLALTLAALPVSAQLTVTGGNATLSDTDVFIPSDGTINDATGAATGDTDTRAVIYESTLQEEGFLIQTLQGDIPTNAIFRLSTLPVIQAAGNGGEPTLTNLPANLVDSTGNILGTLSLRSISPGGPTFVNIPTTLDFQVSAFSNLTNSGDLTEFINPGWILQETGFVVDAPSAAGVVQRRTPVRLVQYQPGTAPPGGTATAEDQVVLGNLVPSEGYTPQPGWGRGCHRRHQPYLHGWSHRYSARLHPGRGGSYGRARGAGGATAGRYLGCGLHQSLYRCRNR</sequence>
<keyword evidence="3" id="KW-1185">Reference proteome</keyword>
<keyword evidence="1" id="KW-0732">Signal</keyword>
<organism evidence="2 3">
    <name type="scientific">Halomicronema hongdechloris C2206</name>
    <dbReference type="NCBI Taxonomy" id="1641165"/>
    <lineage>
        <taxon>Bacteria</taxon>
        <taxon>Bacillati</taxon>
        <taxon>Cyanobacteriota</taxon>
        <taxon>Cyanophyceae</taxon>
        <taxon>Nodosilineales</taxon>
        <taxon>Nodosilineaceae</taxon>
        <taxon>Halomicronema</taxon>
    </lineage>
</organism>
<name>A0A1Z3HUP0_9CYAN</name>
<evidence type="ECO:0000313" key="2">
    <source>
        <dbReference type="EMBL" id="ASC74024.1"/>
    </source>
</evidence>
<dbReference type="AlphaFoldDB" id="A0A1Z3HUP0"/>
<dbReference type="Proteomes" id="UP000191901">
    <property type="component" value="Chromosome"/>
</dbReference>
<reference evidence="2 3" key="1">
    <citation type="journal article" date="2016" name="Biochim. Biophys. Acta">
        <title>Characterization of red-shifted phycobilisomes isolated from the chlorophyll f-containing cyanobacterium Halomicronema hongdechloris.</title>
        <authorList>
            <person name="Li Y."/>
            <person name="Lin Y."/>
            <person name="Garvey C.J."/>
            <person name="Birch D."/>
            <person name="Corkery R.W."/>
            <person name="Loughlin P.C."/>
            <person name="Scheer H."/>
            <person name="Willows R.D."/>
            <person name="Chen M."/>
        </authorList>
    </citation>
    <scope>NUCLEOTIDE SEQUENCE [LARGE SCALE GENOMIC DNA]</scope>
    <source>
        <strain evidence="2 3">C2206</strain>
    </source>
</reference>
<feature type="chain" id="PRO_5012712408" evidence="1">
    <location>
        <begin position="29"/>
        <end position="297"/>
    </location>
</feature>
<evidence type="ECO:0000313" key="3">
    <source>
        <dbReference type="Proteomes" id="UP000191901"/>
    </source>
</evidence>
<dbReference type="EMBL" id="CP021983">
    <property type="protein sequence ID" value="ASC74024.1"/>
    <property type="molecule type" value="Genomic_DNA"/>
</dbReference>
<evidence type="ECO:0000256" key="1">
    <source>
        <dbReference type="SAM" id="SignalP"/>
    </source>
</evidence>
<accession>A0A1Z3HUP0</accession>
<feature type="signal peptide" evidence="1">
    <location>
        <begin position="1"/>
        <end position="28"/>
    </location>
</feature>
<dbReference type="KEGG" id="hhg:XM38_049980"/>
<gene>
    <name evidence="2" type="ORF">XM38_049980</name>
</gene>
<protein>
    <submittedName>
        <fullName evidence="2">Uncharacterized protein</fullName>
    </submittedName>
</protein>